<sequence>MKYSNTSIIIIMTVILSFLGIQARFLSTYGLHADYAYGNRNNKLPGSSDSRLSGFLNHVEESLCKWSIRATDYDCVGIDSSEGIVGKTPRPAPPPPKPNSGSRPLAYV</sequence>
<accession>A0A2Z7DEG8</accession>
<evidence type="ECO:0000313" key="4">
    <source>
        <dbReference type="Proteomes" id="UP000250235"/>
    </source>
</evidence>
<evidence type="ECO:0000313" key="3">
    <source>
        <dbReference type="EMBL" id="KZV57912.1"/>
    </source>
</evidence>
<dbReference type="AlphaFoldDB" id="A0A2Z7DEG8"/>
<keyword evidence="2" id="KW-0812">Transmembrane</keyword>
<feature type="region of interest" description="Disordered" evidence="1">
    <location>
        <begin position="83"/>
        <end position="108"/>
    </location>
</feature>
<organism evidence="3 4">
    <name type="scientific">Dorcoceras hygrometricum</name>
    <dbReference type="NCBI Taxonomy" id="472368"/>
    <lineage>
        <taxon>Eukaryota</taxon>
        <taxon>Viridiplantae</taxon>
        <taxon>Streptophyta</taxon>
        <taxon>Embryophyta</taxon>
        <taxon>Tracheophyta</taxon>
        <taxon>Spermatophyta</taxon>
        <taxon>Magnoliopsida</taxon>
        <taxon>eudicotyledons</taxon>
        <taxon>Gunneridae</taxon>
        <taxon>Pentapetalae</taxon>
        <taxon>asterids</taxon>
        <taxon>lamiids</taxon>
        <taxon>Lamiales</taxon>
        <taxon>Gesneriaceae</taxon>
        <taxon>Didymocarpoideae</taxon>
        <taxon>Trichosporeae</taxon>
        <taxon>Loxocarpinae</taxon>
        <taxon>Dorcoceras</taxon>
    </lineage>
</organism>
<name>A0A2Z7DEG8_9LAMI</name>
<reference evidence="3 4" key="1">
    <citation type="journal article" date="2015" name="Proc. Natl. Acad. Sci. U.S.A.">
        <title>The resurrection genome of Boea hygrometrica: A blueprint for survival of dehydration.</title>
        <authorList>
            <person name="Xiao L."/>
            <person name="Yang G."/>
            <person name="Zhang L."/>
            <person name="Yang X."/>
            <person name="Zhao S."/>
            <person name="Ji Z."/>
            <person name="Zhou Q."/>
            <person name="Hu M."/>
            <person name="Wang Y."/>
            <person name="Chen M."/>
            <person name="Xu Y."/>
            <person name="Jin H."/>
            <person name="Xiao X."/>
            <person name="Hu G."/>
            <person name="Bao F."/>
            <person name="Hu Y."/>
            <person name="Wan P."/>
            <person name="Li L."/>
            <person name="Deng X."/>
            <person name="Kuang T."/>
            <person name="Xiang C."/>
            <person name="Zhu J.K."/>
            <person name="Oliver M.J."/>
            <person name="He Y."/>
        </authorList>
    </citation>
    <scope>NUCLEOTIDE SEQUENCE [LARGE SCALE GENOMIC DNA]</scope>
    <source>
        <strain evidence="4">cv. XS01</strain>
    </source>
</reference>
<keyword evidence="2" id="KW-0472">Membrane</keyword>
<evidence type="ECO:0000256" key="1">
    <source>
        <dbReference type="SAM" id="MobiDB-lite"/>
    </source>
</evidence>
<dbReference type="Proteomes" id="UP000250235">
    <property type="component" value="Unassembled WGS sequence"/>
</dbReference>
<feature type="transmembrane region" description="Helical" evidence="2">
    <location>
        <begin position="6"/>
        <end position="26"/>
    </location>
</feature>
<keyword evidence="2" id="KW-1133">Transmembrane helix</keyword>
<feature type="compositionally biased region" description="Low complexity" evidence="1">
    <location>
        <begin position="99"/>
        <end position="108"/>
    </location>
</feature>
<protein>
    <submittedName>
        <fullName evidence="3">Molecular chaperone DnaJ</fullName>
    </submittedName>
</protein>
<proteinExistence type="predicted"/>
<evidence type="ECO:0000256" key="2">
    <source>
        <dbReference type="SAM" id="Phobius"/>
    </source>
</evidence>
<gene>
    <name evidence="3" type="ORF">F511_12518</name>
</gene>
<keyword evidence="4" id="KW-1185">Reference proteome</keyword>
<dbReference type="EMBL" id="KQ987226">
    <property type="protein sequence ID" value="KZV57912.1"/>
    <property type="molecule type" value="Genomic_DNA"/>
</dbReference>